<dbReference type="NCBIfam" id="TIGR01549">
    <property type="entry name" value="HAD-SF-IA-v1"/>
    <property type="match status" value="1"/>
</dbReference>
<keyword evidence="1" id="KW-0378">Hydrolase</keyword>
<dbReference type="InterPro" id="IPR050155">
    <property type="entry name" value="HAD-like_hydrolase_sf"/>
</dbReference>
<keyword evidence="2" id="KW-1185">Reference proteome</keyword>
<comment type="caution">
    <text evidence="1">The sequence shown here is derived from an EMBL/GenBank/DDBJ whole genome shotgun (WGS) entry which is preliminary data.</text>
</comment>
<organism evidence="1 2">
    <name type="scientific">Paenibacillus solanacearum</name>
    <dbReference type="NCBI Taxonomy" id="2048548"/>
    <lineage>
        <taxon>Bacteria</taxon>
        <taxon>Bacillati</taxon>
        <taxon>Bacillota</taxon>
        <taxon>Bacilli</taxon>
        <taxon>Bacillales</taxon>
        <taxon>Paenibacillaceae</taxon>
        <taxon>Paenibacillus</taxon>
    </lineage>
</organism>
<name>A0A916KAH0_9BACL</name>
<dbReference type="AlphaFoldDB" id="A0A916KAH0"/>
<accession>A0A916KAH0</accession>
<dbReference type="PANTHER" id="PTHR43434">
    <property type="entry name" value="PHOSPHOGLYCOLATE PHOSPHATASE"/>
    <property type="match status" value="1"/>
</dbReference>
<dbReference type="GO" id="GO:0008967">
    <property type="term" value="F:phosphoglycolate phosphatase activity"/>
    <property type="evidence" value="ECO:0007669"/>
    <property type="project" value="UniProtKB-EC"/>
</dbReference>
<dbReference type="PANTHER" id="PTHR43434:SF25">
    <property type="entry name" value="PHOSPHOGLYCOLATE PHOSPHATASE"/>
    <property type="match status" value="1"/>
</dbReference>
<dbReference type="SFLD" id="SFLDG01129">
    <property type="entry name" value="C1.5:_HAD__Beta-PGM__Phosphata"/>
    <property type="match status" value="1"/>
</dbReference>
<dbReference type="EMBL" id="CAJVAS010000053">
    <property type="protein sequence ID" value="CAG7650460.1"/>
    <property type="molecule type" value="Genomic_DNA"/>
</dbReference>
<dbReference type="SFLD" id="SFLDS00003">
    <property type="entry name" value="Haloacid_Dehalogenase"/>
    <property type="match status" value="1"/>
</dbReference>
<gene>
    <name evidence="1" type="primary">gph_7</name>
    <name evidence="1" type="ORF">PAESOLCIP111_06087</name>
</gene>
<dbReference type="InterPro" id="IPR006439">
    <property type="entry name" value="HAD-SF_hydro_IA"/>
</dbReference>
<dbReference type="GO" id="GO:0006281">
    <property type="term" value="P:DNA repair"/>
    <property type="evidence" value="ECO:0007669"/>
    <property type="project" value="TreeGrafter"/>
</dbReference>
<sequence>MNILWDFDGTLFDTYPSYTSMFKEMLGDAVSKQEIYSQLKISITHAVKHYGLSEEQLKQLRGKEHTVDPADTPPFPGVESILKQADVNVIMTHKPRKEVARILQHYGWEGYFSEMVAGDDGYPRKPDPASYQYLHDKYKLDLAIGDRELDIIPARLIGIQTCLFQNETPGADFYLTAYDEFFKQDIPGALSRG</sequence>
<protein>
    <submittedName>
        <fullName evidence="1">Phosphoglycolate phosphatase</fullName>
        <ecNumber evidence="1">3.1.3.18</ecNumber>
    </submittedName>
</protein>
<dbReference type="InterPro" id="IPR041492">
    <property type="entry name" value="HAD_2"/>
</dbReference>
<proteinExistence type="predicted"/>
<reference evidence="1" key="1">
    <citation type="submission" date="2021-06" db="EMBL/GenBank/DDBJ databases">
        <authorList>
            <person name="Criscuolo A."/>
        </authorList>
    </citation>
    <scope>NUCLEOTIDE SEQUENCE</scope>
    <source>
        <strain evidence="1">CIP111600</strain>
    </source>
</reference>
<evidence type="ECO:0000313" key="1">
    <source>
        <dbReference type="EMBL" id="CAG7650460.1"/>
    </source>
</evidence>
<dbReference type="Pfam" id="PF13419">
    <property type="entry name" value="HAD_2"/>
    <property type="match status" value="1"/>
</dbReference>
<dbReference type="RefSeq" id="WP_218095765.1">
    <property type="nucleotide sequence ID" value="NZ_CAJVAS010000053.1"/>
</dbReference>
<dbReference type="GO" id="GO:0005829">
    <property type="term" value="C:cytosol"/>
    <property type="evidence" value="ECO:0007669"/>
    <property type="project" value="TreeGrafter"/>
</dbReference>
<dbReference type="EC" id="3.1.3.18" evidence="1"/>
<evidence type="ECO:0000313" key="2">
    <source>
        <dbReference type="Proteomes" id="UP000693672"/>
    </source>
</evidence>
<dbReference type="Proteomes" id="UP000693672">
    <property type="component" value="Unassembled WGS sequence"/>
</dbReference>